<organism evidence="2 3">
    <name type="scientific">Aromia moschata</name>
    <dbReference type="NCBI Taxonomy" id="1265417"/>
    <lineage>
        <taxon>Eukaryota</taxon>
        <taxon>Metazoa</taxon>
        <taxon>Ecdysozoa</taxon>
        <taxon>Arthropoda</taxon>
        <taxon>Hexapoda</taxon>
        <taxon>Insecta</taxon>
        <taxon>Pterygota</taxon>
        <taxon>Neoptera</taxon>
        <taxon>Endopterygota</taxon>
        <taxon>Coleoptera</taxon>
        <taxon>Polyphaga</taxon>
        <taxon>Cucujiformia</taxon>
        <taxon>Chrysomeloidea</taxon>
        <taxon>Cerambycidae</taxon>
        <taxon>Cerambycinae</taxon>
        <taxon>Callichromatini</taxon>
        <taxon>Aromia</taxon>
    </lineage>
</organism>
<name>A0AAV8XTW7_9CUCU</name>
<evidence type="ECO:0000256" key="1">
    <source>
        <dbReference type="SAM" id="MobiDB-lite"/>
    </source>
</evidence>
<proteinExistence type="predicted"/>
<feature type="compositionally biased region" description="Basic and acidic residues" evidence="1">
    <location>
        <begin position="1"/>
        <end position="15"/>
    </location>
</feature>
<evidence type="ECO:0000313" key="3">
    <source>
        <dbReference type="Proteomes" id="UP001162162"/>
    </source>
</evidence>
<evidence type="ECO:0000313" key="2">
    <source>
        <dbReference type="EMBL" id="KAJ8942456.1"/>
    </source>
</evidence>
<keyword evidence="3" id="KW-1185">Reference proteome</keyword>
<feature type="compositionally biased region" description="Acidic residues" evidence="1">
    <location>
        <begin position="63"/>
        <end position="89"/>
    </location>
</feature>
<reference evidence="2" key="1">
    <citation type="journal article" date="2023" name="Insect Mol. Biol.">
        <title>Genome sequencing provides insights into the evolution of gene families encoding plant cell wall-degrading enzymes in longhorned beetles.</title>
        <authorList>
            <person name="Shin N.R."/>
            <person name="Okamura Y."/>
            <person name="Kirsch R."/>
            <person name="Pauchet Y."/>
        </authorList>
    </citation>
    <scope>NUCLEOTIDE SEQUENCE</scope>
    <source>
        <strain evidence="2">AMC_N1</strain>
    </source>
</reference>
<accession>A0AAV8XTW7</accession>
<protein>
    <submittedName>
        <fullName evidence="2">Uncharacterized protein</fullName>
    </submittedName>
</protein>
<comment type="caution">
    <text evidence="2">The sequence shown here is derived from an EMBL/GenBank/DDBJ whole genome shotgun (WGS) entry which is preliminary data.</text>
</comment>
<sequence>MVVRPKKDERKKSKTLEQLGRPVHHNKENQRPGLPHPAFSKKQAEDLSDSEDIDEEPAKNNDIEIEEPENANDFEDNIEFESLIDEENEPQQKKA</sequence>
<dbReference type="Proteomes" id="UP001162162">
    <property type="component" value="Unassembled WGS sequence"/>
</dbReference>
<gene>
    <name evidence="2" type="ORF">NQ318_002669</name>
</gene>
<dbReference type="EMBL" id="JAPWTK010000325">
    <property type="protein sequence ID" value="KAJ8942456.1"/>
    <property type="molecule type" value="Genomic_DNA"/>
</dbReference>
<feature type="region of interest" description="Disordered" evidence="1">
    <location>
        <begin position="1"/>
        <end position="95"/>
    </location>
</feature>
<feature type="compositionally biased region" description="Acidic residues" evidence="1">
    <location>
        <begin position="46"/>
        <end position="55"/>
    </location>
</feature>
<dbReference type="AlphaFoldDB" id="A0AAV8XTW7"/>